<dbReference type="SUPFAM" id="SSF51126">
    <property type="entry name" value="Pectin lyase-like"/>
    <property type="match status" value="1"/>
</dbReference>
<dbReference type="Gene3D" id="1.10.510.10">
    <property type="entry name" value="Transferase(Phosphotransferase) domain 1"/>
    <property type="match status" value="1"/>
</dbReference>
<reference evidence="3 4" key="1">
    <citation type="journal article" date="2022" name="bioRxiv">
        <title>Genomics of Preaxostyla Flagellates Illuminates Evolutionary Transitions and the Path Towards Mitochondrial Loss.</title>
        <authorList>
            <person name="Novak L.V.F."/>
            <person name="Treitli S.C."/>
            <person name="Pyrih J."/>
            <person name="Halakuc P."/>
            <person name="Pipaliya S.V."/>
            <person name="Vacek V."/>
            <person name="Brzon O."/>
            <person name="Soukal P."/>
            <person name="Eme L."/>
            <person name="Dacks J.B."/>
            <person name="Karnkowska A."/>
            <person name="Elias M."/>
            <person name="Hampl V."/>
        </authorList>
    </citation>
    <scope>NUCLEOTIDE SEQUENCE [LARGE SCALE GENOMIC DNA]</scope>
    <source>
        <strain evidence="3">NAU3</strain>
        <tissue evidence="3">Gut</tissue>
    </source>
</reference>
<organism evidence="3 4">
    <name type="scientific">Blattamonas nauphoetae</name>
    <dbReference type="NCBI Taxonomy" id="2049346"/>
    <lineage>
        <taxon>Eukaryota</taxon>
        <taxon>Metamonada</taxon>
        <taxon>Preaxostyla</taxon>
        <taxon>Oxymonadida</taxon>
        <taxon>Blattamonas</taxon>
    </lineage>
</organism>
<keyword evidence="1" id="KW-0472">Membrane</keyword>
<proteinExistence type="predicted"/>
<accession>A0ABQ9X052</accession>
<evidence type="ECO:0000313" key="3">
    <source>
        <dbReference type="EMBL" id="KAK2943660.1"/>
    </source>
</evidence>
<feature type="domain" description="Protein kinase" evidence="2">
    <location>
        <begin position="1530"/>
        <end position="1825"/>
    </location>
</feature>
<dbReference type="InterPro" id="IPR000719">
    <property type="entry name" value="Prot_kinase_dom"/>
</dbReference>
<name>A0ABQ9X052_9EUKA</name>
<keyword evidence="1" id="KW-0812">Transmembrane</keyword>
<protein>
    <recommendedName>
        <fullName evidence="2">Protein kinase domain-containing protein</fullName>
    </recommendedName>
</protein>
<feature type="transmembrane region" description="Helical" evidence="1">
    <location>
        <begin position="1507"/>
        <end position="1530"/>
    </location>
</feature>
<dbReference type="InterPro" id="IPR011050">
    <property type="entry name" value="Pectin_lyase_fold/virulence"/>
</dbReference>
<dbReference type="EMBL" id="JARBJD010000334">
    <property type="protein sequence ID" value="KAK2943660.1"/>
    <property type="molecule type" value="Genomic_DNA"/>
</dbReference>
<evidence type="ECO:0000259" key="2">
    <source>
        <dbReference type="PROSITE" id="PS50011"/>
    </source>
</evidence>
<gene>
    <name evidence="3" type="ORF">BLNAU_21408</name>
</gene>
<dbReference type="SUPFAM" id="SSF56112">
    <property type="entry name" value="Protein kinase-like (PK-like)"/>
    <property type="match status" value="1"/>
</dbReference>
<keyword evidence="4" id="KW-1185">Reference proteome</keyword>
<sequence length="1841" mass="200489">MKDTGAAELIPDTNCLSVTSHGMEYLSNAFPLGTGPLFDFEAHAHADGGVGLDCSVSLTSTSFRNSTSKGSPRTPSGHFASLTQRMLGCSMSHSTNPLSGTSGMNLNWRGSSLLVNSSFSTCVTNTDLPTISEPNFPDNASSYMYFKDDSPRNILYNATTVENNRIYVDSCTFIHYAHARSGGAISLNDVGADVWIKKSTFQNCYSVEGCGGAMYFSNNDADLYNTGSIEIFGCTLSENTCVLSGGHVFLEYYESVVVAECVFEDFWIHPHLANDLLTDSFHISTNYFVRFHNSTFARNKGYRVGGLAVNAYGHTSDVVLSDLLYLENECVHQTEASKLSDCAANAVVKIQAFDCFSTSSLPRSGMTDGLDIFPSLVGPSILNVAMTEKLNDAKDGFLLEVSFEGMFTGTTRKYSMTLEDKSSNYVRIEGLSFGRTASESFSRPLLLTSAEETFQFNASFKIVTMEKAATTASNDYDVGEGPEPEWSLWYHATTSKFGNLIPMSFTTPSPPTLTKITAALDTTNLNAVDLTLTIDKVLGGDFKLIVTDTSDSSAAEIDLGTYSFESSVTESSQSKSITIYPTGKLAYGKTYRIKTLESPTLPIVHSSRTFTVPVLPVRVESTSNPQLNDAKTEVTVSLNGMGFTSTITSISVKRSTQTIAAKSVTIKSLTLLELVVPAGRSESSTTVQFGEEYLIESVTTSDSSTVTINGEVKFSVPLAPIVSSPSTRLDTTSNMHFKLSVSCANFQSGTKWNVFLQDRTEPILIDISTSLTGESDRVKAGGNGELKFDSTYVITSITLHGSPAVHALFTDASFTTPKGPTLTSISNASVSPSDSNSVSMTLVGERMPSALFSIQVVEVGQSSVTHTLDGSFSSSTNGRIDVEVRNKNTIEYGKVYQIETVSNFDVIVALPSTLTFEVPVFLTKVSSTINILNNEEVFVSVSGFGFPPSTNFDLTIVQVDTQNTAIGQPFILGSQFPPTPSNADISTHKITTTVEIGKLEPGKKYKLTSFDISSKLTAIEQDLVFDVLSPPTLTSIALIPSGNSKRVFKLEVNGTDLPQGKTFVIKLKEFDSTFEILVESLLSGSSSEIGLGFSDTLQFSTTYHLDKATLKSDPAISPTFSSLYFQTEAQPHPLILFADTTTHSDPFFCGDLSLPCSSMDVAWKIVTAFSATQIQLKIPLTTTLFSPIAISEMMTVSLERGGVQTAIFSIPPTLTENSNGILISIAGTVEIEHVNINVAASPHDFILLDVSSGSLSMTDVKLTRVMAEVLPVESLEELCSWETGLMQLSNSDVTVHTTVFSGFEMGVLWMEGSNLTLSYCTFGQNGQQRTSFPSARQNIRCEGGIVSITQNAESNANTVHQWISSENCEVSLNNQTLSAPLFVPSLDANNSKTTFDKKQSHFTVEIVGSMLVPCGLSLEVFSITPSSSTSNDNPPSVVLPLSFDQTSHWSEDNLSLIIPSSSLALLSPTLQWEARLLFAGNQSTASFLFQLNSKDRIAQSFKNSLPWFIPLVVGVIVLILAIIVIIIVCLRRRKQKSKEAQSRSHLAEELEDEIPVKYDHNNLDNQTTHNVIELKDDEDGRFALAQKNYPSTELPVPEMEESKEDTPMLIPVTALRCEGDFPVVVVDGVNTLYQRIHHGNKIAEMKKKEMGSRIAAGLIRMVEDKVHLGAAARLTPHWVVVDKNDTIHLRIEEPQNTQTQNPSDHQMPHHVHANMTKALADGIEGIRWRAPEEGEKESEVNENVDKVKVSVFRLGLVLWEMETELVPFGEIDAVSAHRQLACGVELQLGKIQDSSVRELISQCLHVEPEQRPTLKDIFATLETSMNTTQKQAANSNLLNSN</sequence>
<dbReference type="Proteomes" id="UP001281761">
    <property type="component" value="Unassembled WGS sequence"/>
</dbReference>
<comment type="caution">
    <text evidence="3">The sequence shown here is derived from an EMBL/GenBank/DDBJ whole genome shotgun (WGS) entry which is preliminary data.</text>
</comment>
<dbReference type="PROSITE" id="PS50011">
    <property type="entry name" value="PROTEIN_KINASE_DOM"/>
    <property type="match status" value="1"/>
</dbReference>
<dbReference type="PANTHER" id="PTHR44329">
    <property type="entry name" value="SERINE/THREONINE-PROTEIN KINASE TNNI3K-RELATED"/>
    <property type="match status" value="1"/>
</dbReference>
<evidence type="ECO:0000256" key="1">
    <source>
        <dbReference type="SAM" id="Phobius"/>
    </source>
</evidence>
<dbReference type="InterPro" id="IPR001245">
    <property type="entry name" value="Ser-Thr/Tyr_kinase_cat_dom"/>
</dbReference>
<dbReference type="InterPro" id="IPR011009">
    <property type="entry name" value="Kinase-like_dom_sf"/>
</dbReference>
<keyword evidence="1" id="KW-1133">Transmembrane helix</keyword>
<dbReference type="InterPro" id="IPR051681">
    <property type="entry name" value="Ser/Thr_Kinases-Pseudokinases"/>
</dbReference>
<dbReference type="Pfam" id="PF07714">
    <property type="entry name" value="PK_Tyr_Ser-Thr"/>
    <property type="match status" value="1"/>
</dbReference>
<evidence type="ECO:0000313" key="4">
    <source>
        <dbReference type="Proteomes" id="UP001281761"/>
    </source>
</evidence>